<feature type="compositionally biased region" description="Acidic residues" evidence="1">
    <location>
        <begin position="288"/>
        <end position="306"/>
    </location>
</feature>
<protein>
    <submittedName>
        <fullName evidence="3">Uncharacterized protein</fullName>
    </submittedName>
</protein>
<keyword evidence="4" id="KW-1185">Reference proteome</keyword>
<organism evidence="3 4">
    <name type="scientific">Plectosphaerella cucumerina</name>
    <dbReference type="NCBI Taxonomy" id="40658"/>
    <lineage>
        <taxon>Eukaryota</taxon>
        <taxon>Fungi</taxon>
        <taxon>Dikarya</taxon>
        <taxon>Ascomycota</taxon>
        <taxon>Pezizomycotina</taxon>
        <taxon>Sordariomycetes</taxon>
        <taxon>Hypocreomycetidae</taxon>
        <taxon>Glomerellales</taxon>
        <taxon>Plectosphaerellaceae</taxon>
        <taxon>Plectosphaerella</taxon>
    </lineage>
</organism>
<dbReference type="Proteomes" id="UP000813385">
    <property type="component" value="Unassembled WGS sequence"/>
</dbReference>
<keyword evidence="2" id="KW-0732">Signal</keyword>
<feature type="region of interest" description="Disordered" evidence="1">
    <location>
        <begin position="284"/>
        <end position="310"/>
    </location>
</feature>
<evidence type="ECO:0000313" key="3">
    <source>
        <dbReference type="EMBL" id="KAH7376837.1"/>
    </source>
</evidence>
<accession>A0A8K0TU60</accession>
<dbReference type="AlphaFoldDB" id="A0A8K0TU60"/>
<dbReference type="EMBL" id="JAGPXD010000001">
    <property type="protein sequence ID" value="KAH7376837.1"/>
    <property type="molecule type" value="Genomic_DNA"/>
</dbReference>
<gene>
    <name evidence="3" type="ORF">B0T11DRAFT_347064</name>
</gene>
<sequence>MKPLSPFSCLSLLPLAAAIDSSPIVTRQWSTEGISQTNGPAGPWNISSEDWASIMDEPDLEIVFPINGYNISSPDDMGRIDGWTITLSVRTEIPGQDVLGAQRPYTDFAGSLVRPNPPESLVEPARNDSDDSDVVSLLDPRWRVCKRDDIATDDGSCRSVFSDECIRALEQRRNTAAYEVGCTVANVPAECDYEGTGAVIPLSGRYSTWDGEDVDDIDWLSGSQLASVATDTYPRGDNRNRTIDRVTRYTDFMVISWVRNATDSSQVVVSQSLVCPKALNAIGGENDLSGDNDGDGNGNDDEDDDGGNAGANMSASLTACVLGVLMALVLPLQRDPQWFASKSLILLA</sequence>
<reference evidence="3" key="1">
    <citation type="journal article" date="2021" name="Nat. Commun.">
        <title>Genetic determinants of endophytism in the Arabidopsis root mycobiome.</title>
        <authorList>
            <person name="Mesny F."/>
            <person name="Miyauchi S."/>
            <person name="Thiergart T."/>
            <person name="Pickel B."/>
            <person name="Atanasova L."/>
            <person name="Karlsson M."/>
            <person name="Huettel B."/>
            <person name="Barry K.W."/>
            <person name="Haridas S."/>
            <person name="Chen C."/>
            <person name="Bauer D."/>
            <person name="Andreopoulos W."/>
            <person name="Pangilinan J."/>
            <person name="LaButti K."/>
            <person name="Riley R."/>
            <person name="Lipzen A."/>
            <person name="Clum A."/>
            <person name="Drula E."/>
            <person name="Henrissat B."/>
            <person name="Kohler A."/>
            <person name="Grigoriev I.V."/>
            <person name="Martin F.M."/>
            <person name="Hacquard S."/>
        </authorList>
    </citation>
    <scope>NUCLEOTIDE SEQUENCE</scope>
    <source>
        <strain evidence="3">MPI-CAGE-AT-0016</strain>
    </source>
</reference>
<dbReference type="OrthoDB" id="4526039at2759"/>
<evidence type="ECO:0000256" key="1">
    <source>
        <dbReference type="SAM" id="MobiDB-lite"/>
    </source>
</evidence>
<name>A0A8K0TU60_9PEZI</name>
<proteinExistence type="predicted"/>
<feature type="signal peptide" evidence="2">
    <location>
        <begin position="1"/>
        <end position="18"/>
    </location>
</feature>
<feature type="chain" id="PRO_5035444019" evidence="2">
    <location>
        <begin position="19"/>
        <end position="348"/>
    </location>
</feature>
<comment type="caution">
    <text evidence="3">The sequence shown here is derived from an EMBL/GenBank/DDBJ whole genome shotgun (WGS) entry which is preliminary data.</text>
</comment>
<evidence type="ECO:0000256" key="2">
    <source>
        <dbReference type="SAM" id="SignalP"/>
    </source>
</evidence>
<evidence type="ECO:0000313" key="4">
    <source>
        <dbReference type="Proteomes" id="UP000813385"/>
    </source>
</evidence>
<feature type="region of interest" description="Disordered" evidence="1">
    <location>
        <begin position="110"/>
        <end position="133"/>
    </location>
</feature>